<keyword evidence="2" id="KW-0090">Biological rhythms</keyword>
<dbReference type="InterPro" id="IPR038606">
    <property type="entry name" value="To_sf"/>
</dbReference>
<dbReference type="EMBL" id="JARQZJ010000061">
    <property type="protein sequence ID" value="KAK9879082.1"/>
    <property type="molecule type" value="Genomic_DNA"/>
</dbReference>
<dbReference type="AlphaFoldDB" id="A0AAW1UF33"/>
<sequence>MWVTRKLVMFGFFCFINGLKMPKYLKSCRENDPELNKCALKNGNDAIPYIVKGDRHYRIPNMIPFRVSLIEVDGGDSFNVKMRDLEIYGIDRIKLADIDINIPEKKIKIILKSDLMEVGGTYEIDAKFLVLPIKGTGPANITLYNPVLTYTQEWGLKMKKGEFHLYIKNSQITYDVTKAIYNFDNLFNGNEELGVHTNRILNENWAAVHSDLSSPVAKSILSVINQILQNVYELIPYKYFFLHD</sequence>
<protein>
    <recommendedName>
        <fullName evidence="7">Protein takeout-like</fullName>
    </recommendedName>
</protein>
<dbReference type="GO" id="GO:0007623">
    <property type="term" value="P:circadian rhythm"/>
    <property type="evidence" value="ECO:0007669"/>
    <property type="project" value="UniProtKB-ARBA"/>
</dbReference>
<feature type="chain" id="PRO_5043799970" description="Protein takeout-like" evidence="4">
    <location>
        <begin position="19"/>
        <end position="244"/>
    </location>
</feature>
<proteinExistence type="inferred from homology"/>
<dbReference type="GO" id="GO:0005615">
    <property type="term" value="C:extracellular space"/>
    <property type="evidence" value="ECO:0007669"/>
    <property type="project" value="TreeGrafter"/>
</dbReference>
<organism evidence="5 6">
    <name type="scientific">Henosepilachna vigintioctopunctata</name>
    <dbReference type="NCBI Taxonomy" id="420089"/>
    <lineage>
        <taxon>Eukaryota</taxon>
        <taxon>Metazoa</taxon>
        <taxon>Ecdysozoa</taxon>
        <taxon>Arthropoda</taxon>
        <taxon>Hexapoda</taxon>
        <taxon>Insecta</taxon>
        <taxon>Pterygota</taxon>
        <taxon>Neoptera</taxon>
        <taxon>Endopterygota</taxon>
        <taxon>Coleoptera</taxon>
        <taxon>Polyphaga</taxon>
        <taxon>Cucujiformia</taxon>
        <taxon>Coccinelloidea</taxon>
        <taxon>Coccinellidae</taxon>
        <taxon>Epilachninae</taxon>
        <taxon>Epilachnini</taxon>
        <taxon>Henosepilachna</taxon>
    </lineage>
</organism>
<comment type="caution">
    <text evidence="5">The sequence shown here is derived from an EMBL/GenBank/DDBJ whole genome shotgun (WGS) entry which is preliminary data.</text>
</comment>
<gene>
    <name evidence="5" type="ORF">WA026_003896</name>
</gene>
<dbReference type="Pfam" id="PF06585">
    <property type="entry name" value="JHBP"/>
    <property type="match status" value="1"/>
</dbReference>
<dbReference type="InterPro" id="IPR010562">
    <property type="entry name" value="Haemolymph_juvenile_hormone-bd"/>
</dbReference>
<reference evidence="5 6" key="1">
    <citation type="submission" date="2023-03" db="EMBL/GenBank/DDBJ databases">
        <title>Genome insight into feeding habits of ladybird beetles.</title>
        <authorList>
            <person name="Li H.-S."/>
            <person name="Huang Y.-H."/>
            <person name="Pang H."/>
        </authorList>
    </citation>
    <scope>NUCLEOTIDE SEQUENCE [LARGE SCALE GENOMIC DNA]</scope>
    <source>
        <strain evidence="5">SYSU_2023b</strain>
        <tissue evidence="5">Whole body</tissue>
    </source>
</reference>
<feature type="signal peptide" evidence="4">
    <location>
        <begin position="1"/>
        <end position="18"/>
    </location>
</feature>
<dbReference type="SMART" id="SM00700">
    <property type="entry name" value="JHBP"/>
    <property type="match status" value="1"/>
</dbReference>
<evidence type="ECO:0000256" key="4">
    <source>
        <dbReference type="SAM" id="SignalP"/>
    </source>
</evidence>
<accession>A0AAW1UF33</accession>
<name>A0AAW1UF33_9CUCU</name>
<dbReference type="FunFam" id="3.15.10.30:FF:000001">
    <property type="entry name" value="Takeout-like protein 1"/>
    <property type="match status" value="1"/>
</dbReference>
<evidence type="ECO:0000313" key="6">
    <source>
        <dbReference type="Proteomes" id="UP001431783"/>
    </source>
</evidence>
<dbReference type="PANTHER" id="PTHR11008">
    <property type="entry name" value="PROTEIN TAKEOUT-LIKE PROTEIN"/>
    <property type="match status" value="1"/>
</dbReference>
<evidence type="ECO:0000256" key="1">
    <source>
        <dbReference type="ARBA" id="ARBA00022729"/>
    </source>
</evidence>
<keyword evidence="1 4" id="KW-0732">Signal</keyword>
<dbReference type="Proteomes" id="UP001431783">
    <property type="component" value="Unassembled WGS sequence"/>
</dbReference>
<evidence type="ECO:0000256" key="2">
    <source>
        <dbReference type="ARBA" id="ARBA00023108"/>
    </source>
</evidence>
<evidence type="ECO:0008006" key="7">
    <source>
        <dbReference type="Google" id="ProtNLM"/>
    </source>
</evidence>
<evidence type="ECO:0000313" key="5">
    <source>
        <dbReference type="EMBL" id="KAK9879082.1"/>
    </source>
</evidence>
<keyword evidence="6" id="KW-1185">Reference proteome</keyword>
<dbReference type="Gene3D" id="3.15.10.30">
    <property type="entry name" value="Haemolymph juvenile hormone binding protein"/>
    <property type="match status" value="1"/>
</dbReference>
<dbReference type="PANTHER" id="PTHR11008:SF32">
    <property type="entry name" value="CIRCADIAN CLOCK-CONTROLLED PROTEIN DAYWAKE-RELATED"/>
    <property type="match status" value="1"/>
</dbReference>
<evidence type="ECO:0000256" key="3">
    <source>
        <dbReference type="ARBA" id="ARBA00060902"/>
    </source>
</evidence>
<comment type="similarity">
    <text evidence="3">Belongs to the TO family.</text>
</comment>